<dbReference type="Pfam" id="PF03235">
    <property type="entry name" value="GmrSD_N"/>
    <property type="match status" value="1"/>
</dbReference>
<dbReference type="InterPro" id="IPR004919">
    <property type="entry name" value="GmrSD_N"/>
</dbReference>
<organism evidence="3 4">
    <name type="scientific">Vanrija albida</name>
    <dbReference type="NCBI Taxonomy" id="181172"/>
    <lineage>
        <taxon>Eukaryota</taxon>
        <taxon>Fungi</taxon>
        <taxon>Dikarya</taxon>
        <taxon>Basidiomycota</taxon>
        <taxon>Agaricomycotina</taxon>
        <taxon>Tremellomycetes</taxon>
        <taxon>Trichosporonales</taxon>
        <taxon>Trichosporonaceae</taxon>
        <taxon>Vanrija</taxon>
    </lineage>
</organism>
<feature type="compositionally biased region" description="Pro residues" evidence="1">
    <location>
        <begin position="448"/>
        <end position="463"/>
    </location>
</feature>
<feature type="domain" description="GmrSD restriction endonucleases N-terminal" evidence="2">
    <location>
        <begin position="72"/>
        <end position="197"/>
    </location>
</feature>
<dbReference type="EMBL" id="JBBXJM010000003">
    <property type="protein sequence ID" value="KAL1409655.1"/>
    <property type="molecule type" value="Genomic_DNA"/>
</dbReference>
<gene>
    <name evidence="3" type="ORF">Q8F55_003651</name>
</gene>
<name>A0ABR3Q4T7_9TREE</name>
<evidence type="ECO:0000313" key="4">
    <source>
        <dbReference type="Proteomes" id="UP001565368"/>
    </source>
</evidence>
<accession>A0ABR3Q4T7</accession>
<dbReference type="Proteomes" id="UP001565368">
    <property type="component" value="Unassembled WGS sequence"/>
</dbReference>
<keyword evidence="4" id="KW-1185">Reference proteome</keyword>
<feature type="compositionally biased region" description="Low complexity" evidence="1">
    <location>
        <begin position="496"/>
        <end position="510"/>
    </location>
</feature>
<proteinExistence type="predicted"/>
<protein>
    <recommendedName>
        <fullName evidence="2">GmrSD restriction endonucleases N-terminal domain-containing protein</fullName>
    </recommendedName>
</protein>
<comment type="caution">
    <text evidence="3">The sequence shown here is derived from an EMBL/GenBank/DDBJ whole genome shotgun (WGS) entry which is preliminary data.</text>
</comment>
<dbReference type="GeneID" id="95984694"/>
<reference evidence="3 4" key="1">
    <citation type="submission" date="2023-08" db="EMBL/GenBank/DDBJ databases">
        <title>Annotated Genome Sequence of Vanrija albida AlHP1.</title>
        <authorList>
            <person name="Herzog R."/>
        </authorList>
    </citation>
    <scope>NUCLEOTIDE SEQUENCE [LARGE SCALE GENOMIC DNA]</scope>
    <source>
        <strain evidence="3 4">AlHP1</strain>
    </source>
</reference>
<sequence>MSRTNRRDAENQNLCDLDDNELDEILSDDDDDEDVKPDGKKLDAATVLKGQLSEPRFKTVNLRQLYELIEFGQVQLSPEYQRDVVWSQTKMVGLIQSLFFNYYVPPVIFAIQDNEDGEEIRVCIDGKQRCTSILQFMKGQIPFKGANGEKFWYAKYGTGQKGGQLLPAGLKRKFDNIALQVVEYDNIDSDKQRDIFQRVQLGMALSAPEKLQALGGPWSAWITELQKKYVTTEGALASHLPNFDVSRGKPFQNVCAFVMLAFENKSGLHPTAGTEHNFLLRMDEPERGFKKKVEMALGMFNEIAVEHYETAFGDTDKRVAPVEFQFIAYVIFTKMYTLSLKRIAREISKMRAFVRSQHVDIRANTKVYNTFWEYVDSIPLTKMPGEASAYEEWETEADSAREERRRKKRRREEEEDETYNDMGPSRDRPLVVAGSLRSRQQVEDRKPNLPPVEPIRVPRPPPVSMDAPVQSSYATNGSRNGQHDPNSAAYAEHQSRLYQQQHQRQQFARR</sequence>
<dbReference type="RefSeq" id="XP_069209599.1">
    <property type="nucleotide sequence ID" value="XM_069352181.1"/>
</dbReference>
<dbReference type="PANTHER" id="PTHR39639:SF1">
    <property type="entry name" value="DUF262 DOMAIN-CONTAINING PROTEIN"/>
    <property type="match status" value="1"/>
</dbReference>
<dbReference type="PANTHER" id="PTHR39639">
    <property type="entry name" value="CHROMOSOME 16, WHOLE GENOME SHOTGUN SEQUENCE"/>
    <property type="match status" value="1"/>
</dbReference>
<feature type="compositionally biased region" description="Polar residues" evidence="1">
    <location>
        <begin position="469"/>
        <end position="485"/>
    </location>
</feature>
<evidence type="ECO:0000313" key="3">
    <source>
        <dbReference type="EMBL" id="KAL1409655.1"/>
    </source>
</evidence>
<evidence type="ECO:0000259" key="2">
    <source>
        <dbReference type="Pfam" id="PF03235"/>
    </source>
</evidence>
<evidence type="ECO:0000256" key="1">
    <source>
        <dbReference type="SAM" id="MobiDB-lite"/>
    </source>
</evidence>
<feature type="compositionally biased region" description="Basic and acidic residues" evidence="1">
    <location>
        <begin position="1"/>
        <end position="10"/>
    </location>
</feature>
<feature type="region of interest" description="Disordered" evidence="1">
    <location>
        <begin position="389"/>
        <end position="510"/>
    </location>
</feature>
<feature type="region of interest" description="Disordered" evidence="1">
    <location>
        <begin position="1"/>
        <end position="20"/>
    </location>
</feature>